<dbReference type="Proteomes" id="UP000544551">
    <property type="component" value="Unassembled WGS sequence"/>
</dbReference>
<dbReference type="NCBIfam" id="TIGR01509">
    <property type="entry name" value="HAD-SF-IA-v3"/>
    <property type="match status" value="1"/>
</dbReference>
<organism evidence="1 2">
    <name type="scientific">Corynebacterium stationis</name>
    <dbReference type="NCBI Taxonomy" id="1705"/>
    <lineage>
        <taxon>Bacteria</taxon>
        <taxon>Bacillati</taxon>
        <taxon>Actinomycetota</taxon>
        <taxon>Actinomycetes</taxon>
        <taxon>Mycobacteriales</taxon>
        <taxon>Corynebacteriaceae</taxon>
        <taxon>Corynebacterium</taxon>
    </lineage>
</organism>
<dbReference type="Gene3D" id="1.10.150.240">
    <property type="entry name" value="Putative phosphatase, domain 2"/>
    <property type="match status" value="1"/>
</dbReference>
<dbReference type="InterPro" id="IPR051806">
    <property type="entry name" value="HAD-like_SPP"/>
</dbReference>
<dbReference type="InterPro" id="IPR006439">
    <property type="entry name" value="HAD-SF_hydro_IA"/>
</dbReference>
<dbReference type="PANTHER" id="PTHR43481">
    <property type="entry name" value="FRUCTOSE-1-PHOSPHATE PHOSPHATASE"/>
    <property type="match status" value="1"/>
</dbReference>
<dbReference type="SFLD" id="SFLDS00003">
    <property type="entry name" value="Haloacid_Dehalogenase"/>
    <property type="match status" value="1"/>
</dbReference>
<dbReference type="CDD" id="cd07505">
    <property type="entry name" value="HAD_BPGM-like"/>
    <property type="match status" value="1"/>
</dbReference>
<name>A0AB36CNW4_9CORY</name>
<sequence>MRVEELIGVSRGILFDFNGTLSNDEGLLEQAYDSALLQLGLTRLDPGEYAALLGRSDPDIAQAVLEHRGEGARINEFLSALADIYPAASISAGCLTPDSVAFVKWLLNNDKKVGIVTGTLRSMIEPVLAEYGLAEELNCLVTIEDVQAGKPDPEGFALGAQLLAVKAQEILVFEDSNAGLAAADSLGMRVVGIGGAIETPRLAAHYSTMDDLAAEVVALEGS</sequence>
<evidence type="ECO:0000313" key="1">
    <source>
        <dbReference type="EMBL" id="NME90483.1"/>
    </source>
</evidence>
<reference evidence="1 2" key="1">
    <citation type="submission" date="2020-04" db="EMBL/GenBank/DDBJ databases">
        <authorList>
            <person name="Hitch T.C.A."/>
            <person name="Wylensek D."/>
            <person name="Clavel T."/>
        </authorList>
    </citation>
    <scope>NUCLEOTIDE SEQUENCE [LARGE SCALE GENOMIC DNA]</scope>
    <source>
        <strain evidence="1 2">BL-383-APC-3D</strain>
    </source>
</reference>
<dbReference type="RefSeq" id="WP_168970577.1">
    <property type="nucleotide sequence ID" value="NZ_CAJFGC010000046.1"/>
</dbReference>
<gene>
    <name evidence="1" type="ORF">HF853_12580</name>
</gene>
<dbReference type="SUPFAM" id="SSF56784">
    <property type="entry name" value="HAD-like"/>
    <property type="match status" value="1"/>
</dbReference>
<dbReference type="Pfam" id="PF00702">
    <property type="entry name" value="Hydrolase"/>
    <property type="match status" value="1"/>
</dbReference>
<accession>A0AB36CNW4</accession>
<dbReference type="AlphaFoldDB" id="A0AB36CNW4"/>
<dbReference type="InterPro" id="IPR036412">
    <property type="entry name" value="HAD-like_sf"/>
</dbReference>
<evidence type="ECO:0000313" key="2">
    <source>
        <dbReference type="Proteomes" id="UP000544551"/>
    </source>
</evidence>
<protein>
    <submittedName>
        <fullName evidence="1">HAD family phosphatase</fullName>
    </submittedName>
</protein>
<dbReference type="EMBL" id="JABAFZ010000013">
    <property type="protein sequence ID" value="NME90483.1"/>
    <property type="molecule type" value="Genomic_DNA"/>
</dbReference>
<dbReference type="SFLD" id="SFLDG01129">
    <property type="entry name" value="C1.5:_HAD__Beta-PGM__Phosphata"/>
    <property type="match status" value="1"/>
</dbReference>
<dbReference type="Gene3D" id="3.40.50.1000">
    <property type="entry name" value="HAD superfamily/HAD-like"/>
    <property type="match status" value="1"/>
</dbReference>
<dbReference type="PANTHER" id="PTHR43481:SF4">
    <property type="entry name" value="GLYCEROL-1-PHOSPHATE PHOSPHOHYDROLASE 1-RELATED"/>
    <property type="match status" value="1"/>
</dbReference>
<dbReference type="PRINTS" id="PR00413">
    <property type="entry name" value="HADHALOGNASE"/>
</dbReference>
<dbReference type="InterPro" id="IPR023198">
    <property type="entry name" value="PGP-like_dom2"/>
</dbReference>
<comment type="caution">
    <text evidence="1">The sequence shown here is derived from an EMBL/GenBank/DDBJ whole genome shotgun (WGS) entry which is preliminary data.</text>
</comment>
<proteinExistence type="predicted"/>
<dbReference type="GO" id="GO:0050308">
    <property type="term" value="F:sugar-phosphatase activity"/>
    <property type="evidence" value="ECO:0007669"/>
    <property type="project" value="TreeGrafter"/>
</dbReference>
<dbReference type="InterPro" id="IPR023214">
    <property type="entry name" value="HAD_sf"/>
</dbReference>